<evidence type="ECO:0000313" key="3">
    <source>
        <dbReference type="Proteomes" id="UP000515981"/>
    </source>
</evidence>
<dbReference type="AlphaFoldDB" id="A0A7G9FX30"/>
<gene>
    <name evidence="2" type="ORF">H9Q77_02870</name>
</gene>
<evidence type="ECO:0000313" key="2">
    <source>
        <dbReference type="EMBL" id="QNM03112.1"/>
    </source>
</evidence>
<reference evidence="2 3" key="1">
    <citation type="submission" date="2020-08" db="EMBL/GenBank/DDBJ databases">
        <authorList>
            <person name="Liu C."/>
            <person name="Sun Q."/>
        </authorList>
    </citation>
    <scope>NUCLEOTIDE SEQUENCE [LARGE SCALE GENOMIC DNA]</scope>
    <source>
        <strain evidence="2 3">NSJ-8</strain>
    </source>
</reference>
<accession>A0A7G9FX30</accession>
<proteinExistence type="predicted"/>
<dbReference type="EMBL" id="CP060633">
    <property type="protein sequence ID" value="QNM03112.1"/>
    <property type="molecule type" value="Genomic_DNA"/>
</dbReference>
<feature type="region of interest" description="Disordered" evidence="1">
    <location>
        <begin position="1"/>
        <end position="34"/>
    </location>
</feature>
<sequence>MKGVFQYAGSHATHPQGNLPERAGTESHSHNNRHMRVNKLLELDEDVPDSDRIEKQHYIEKMKPEYKNRK</sequence>
<evidence type="ECO:0000256" key="1">
    <source>
        <dbReference type="SAM" id="MobiDB-lite"/>
    </source>
</evidence>
<dbReference type="Proteomes" id="UP000515981">
    <property type="component" value="Chromosome"/>
</dbReference>
<keyword evidence="3" id="KW-1185">Reference proteome</keyword>
<protein>
    <submittedName>
        <fullName evidence="2">Uncharacterized protein</fullName>
    </submittedName>
</protein>
<name>A0A7G9FX30_9FIRM</name>
<dbReference type="KEGG" id="ssun:H9Q77_02870"/>
<organism evidence="2 3">
    <name type="scientific">Simiaoa sunii</name>
    <dbReference type="NCBI Taxonomy" id="2763672"/>
    <lineage>
        <taxon>Bacteria</taxon>
        <taxon>Bacillati</taxon>
        <taxon>Bacillota</taxon>
        <taxon>Clostridia</taxon>
        <taxon>Lachnospirales</taxon>
        <taxon>Lachnospiraceae</taxon>
        <taxon>Simiaoa</taxon>
    </lineage>
</organism>